<keyword evidence="1" id="KW-0812">Transmembrane</keyword>
<keyword evidence="1" id="KW-0472">Membrane</keyword>
<evidence type="ECO:0000313" key="2">
    <source>
        <dbReference type="EMBL" id="CAD7699736.1"/>
    </source>
</evidence>
<keyword evidence="1" id="KW-1133">Transmembrane helix</keyword>
<accession>A0A8S1J0P8</accession>
<name>A0A8S1J0P8_9CHLO</name>
<reference evidence="2" key="1">
    <citation type="submission" date="2020-12" db="EMBL/GenBank/DDBJ databases">
        <authorList>
            <person name="Iha C."/>
        </authorList>
    </citation>
    <scope>NUCLEOTIDE SEQUENCE</scope>
</reference>
<sequence>MASRGHKAGDVGPRVARDGARLLHSGGEDPGCQSPVSPHAACAHAGSWDGLSQRSRLKGRSRSTVQHDCREEGAMSRDERGGVDIFSTRNASHVNNRWSGKGRRAACPCIASLCMLAFLFLWITREVDWGEESFVTVSGQQVSTSIFLKNKEARNAGILNSVLLQSVVDLCSVCLKAVRKWYLCCA</sequence>
<comment type="caution">
    <text evidence="2">The sequence shown here is derived from an EMBL/GenBank/DDBJ whole genome shotgun (WGS) entry which is preliminary data.</text>
</comment>
<protein>
    <submittedName>
        <fullName evidence="2">Uncharacterized protein</fullName>
    </submittedName>
</protein>
<evidence type="ECO:0000313" key="3">
    <source>
        <dbReference type="Proteomes" id="UP000708148"/>
    </source>
</evidence>
<dbReference type="EMBL" id="CAJHUC010001103">
    <property type="protein sequence ID" value="CAD7699736.1"/>
    <property type="molecule type" value="Genomic_DNA"/>
</dbReference>
<gene>
    <name evidence="2" type="ORF">OSTQU699_LOCUS5095</name>
</gene>
<feature type="transmembrane region" description="Helical" evidence="1">
    <location>
        <begin position="105"/>
        <end position="123"/>
    </location>
</feature>
<proteinExistence type="predicted"/>
<dbReference type="Proteomes" id="UP000708148">
    <property type="component" value="Unassembled WGS sequence"/>
</dbReference>
<keyword evidence="3" id="KW-1185">Reference proteome</keyword>
<dbReference type="AlphaFoldDB" id="A0A8S1J0P8"/>
<evidence type="ECO:0000256" key="1">
    <source>
        <dbReference type="SAM" id="Phobius"/>
    </source>
</evidence>
<organism evidence="2 3">
    <name type="scientific">Ostreobium quekettii</name>
    <dbReference type="NCBI Taxonomy" id="121088"/>
    <lineage>
        <taxon>Eukaryota</taxon>
        <taxon>Viridiplantae</taxon>
        <taxon>Chlorophyta</taxon>
        <taxon>core chlorophytes</taxon>
        <taxon>Ulvophyceae</taxon>
        <taxon>TCBD clade</taxon>
        <taxon>Bryopsidales</taxon>
        <taxon>Ostreobineae</taxon>
        <taxon>Ostreobiaceae</taxon>
        <taxon>Ostreobium</taxon>
    </lineage>
</organism>